<dbReference type="NCBIfam" id="TIGR01665">
    <property type="entry name" value="put_anti_recept"/>
    <property type="match status" value="1"/>
</dbReference>
<dbReference type="RefSeq" id="WP_203636917.1">
    <property type="nucleotide sequence ID" value="NZ_BOLS01000001.1"/>
</dbReference>
<proteinExistence type="predicted"/>
<dbReference type="InterPro" id="IPR010572">
    <property type="entry name" value="Tail_dom"/>
</dbReference>
<evidence type="ECO:0000313" key="3">
    <source>
        <dbReference type="Proteomes" id="UP001597196"/>
    </source>
</evidence>
<keyword evidence="3" id="KW-1185">Reference proteome</keyword>
<evidence type="ECO:0000313" key="2">
    <source>
        <dbReference type="EMBL" id="MFD1428695.1"/>
    </source>
</evidence>
<accession>A0ABW4CD56</accession>
<sequence length="786" mass="84119">MYKMDFYFTDRQYNMLGIASTERGQFRMAGEIEAQSTTASTVALTGNIYFAKGDLDDAIAMVVGDGGNYILYQDDRGIGHFMTIQNTQVDNTGCSINFQADDAGDDLKNEIVGEYAANKAMTFAQYFSTFCADSGWEIGLNEIPANTRTLEFTSEQSSYDRMLEVANDFGVSLYYTFTIEGMTVTNRYLNVVNELGSTTGITLRQGTDISQIVSETSTANLHTSIKAYGATPDGASHPINLAGYKWTDSTGQFALGSDGVLRDTIAIRTWSRLRSNTNPTPESSHLQMVKTYESTTQATLLQSALADLKQYNHPAVNYTVAMVRVPSELSKGDVVNVEDEAQNLYLSATVLEVDKCYSMPSSSTLTLGDFKIEHDQTSAQIKQAAKSAEDAVSKATTAFSYAATVDEKADNAQTIATDAATTAENAKDTAAAAQTMANTAQTTANTAQDTATTAAQSANTAQTLAKANRTFIKSADEPDTTDLPVNAVWLQPATTDADGNTVAASAKTWSGAAWQDTHIESSLIAQNIIGKNITGLTFGNANGTFSIDENGNIAGGVITGSTFNTATTDNSYMTQQGKMTPNGLGFTTTYKNVTGSDVQLEEASVDWAGPRLKTTYADGTSETAGLGTTGYAGANVYAWSQAANGDITGEIYLSGNGLTILHNSQFVTLTNDQLVQMSNSGKVLWSGALYPNASTVIQPSTPINDCLNGWVLVWSGFTDGAAQDYNFNFTFIPKAYVNAFSGKGVSAVLTNQTALIASKYVYVTNTDITGNDNNRNAYVLRQVIAW</sequence>
<gene>
    <name evidence="2" type="ORF">ACFQ4P_00350</name>
</gene>
<comment type="caution">
    <text evidence="2">The sequence shown here is derived from an EMBL/GenBank/DDBJ whole genome shotgun (WGS) entry which is preliminary data.</text>
</comment>
<evidence type="ECO:0000259" key="1">
    <source>
        <dbReference type="Pfam" id="PF06605"/>
    </source>
</evidence>
<organism evidence="2 3">
    <name type="scientific">Lacticaseibacillus mingshuiensis</name>
    <dbReference type="NCBI Taxonomy" id="2799574"/>
    <lineage>
        <taxon>Bacteria</taxon>
        <taxon>Bacillati</taxon>
        <taxon>Bacillota</taxon>
        <taxon>Bacilli</taxon>
        <taxon>Lactobacillales</taxon>
        <taxon>Lactobacillaceae</taxon>
        <taxon>Lacticaseibacillus</taxon>
    </lineage>
</organism>
<dbReference type="EMBL" id="JBHTOC010000001">
    <property type="protein sequence ID" value="MFD1428695.1"/>
    <property type="molecule type" value="Genomic_DNA"/>
</dbReference>
<dbReference type="Pfam" id="PF06605">
    <property type="entry name" value="Prophage_tail"/>
    <property type="match status" value="1"/>
</dbReference>
<protein>
    <submittedName>
        <fullName evidence="2">Phage tail spike protein</fullName>
    </submittedName>
</protein>
<dbReference type="InterPro" id="IPR007119">
    <property type="entry name" value="Phage_tail_spike_N"/>
</dbReference>
<feature type="domain" description="Tail spike" evidence="1">
    <location>
        <begin position="112"/>
        <end position="380"/>
    </location>
</feature>
<name>A0ABW4CD56_9LACO</name>
<reference evidence="3" key="1">
    <citation type="journal article" date="2019" name="Int. J. Syst. Evol. Microbiol.">
        <title>The Global Catalogue of Microorganisms (GCM) 10K type strain sequencing project: providing services to taxonomists for standard genome sequencing and annotation.</title>
        <authorList>
            <consortium name="The Broad Institute Genomics Platform"/>
            <consortium name="The Broad Institute Genome Sequencing Center for Infectious Disease"/>
            <person name="Wu L."/>
            <person name="Ma J."/>
        </authorList>
    </citation>
    <scope>NUCLEOTIDE SEQUENCE [LARGE SCALE GENOMIC DNA]</scope>
    <source>
        <strain evidence="3">CCM 8980</strain>
    </source>
</reference>
<dbReference type="Proteomes" id="UP001597196">
    <property type="component" value="Unassembled WGS sequence"/>
</dbReference>